<dbReference type="InterPro" id="IPR002048">
    <property type="entry name" value="EF_hand_dom"/>
</dbReference>
<dbReference type="InterPro" id="IPR018247">
    <property type="entry name" value="EF_Hand_1_Ca_BS"/>
</dbReference>
<reference evidence="3 4" key="1">
    <citation type="submission" date="2023-07" db="EMBL/GenBank/DDBJ databases">
        <title>Sorghum-associated microbial communities from plants grown in Nebraska, USA.</title>
        <authorList>
            <person name="Schachtman D."/>
        </authorList>
    </citation>
    <scope>NUCLEOTIDE SEQUENCE [LARGE SCALE GENOMIC DNA]</scope>
    <source>
        <strain evidence="3 4">BE198</strain>
    </source>
</reference>
<dbReference type="Pfam" id="PF13202">
    <property type="entry name" value="EF-hand_5"/>
    <property type="match status" value="3"/>
</dbReference>
<dbReference type="Proteomes" id="UP001251524">
    <property type="component" value="Unassembled WGS sequence"/>
</dbReference>
<evidence type="ECO:0000313" key="3">
    <source>
        <dbReference type="EMBL" id="MDR7133070.1"/>
    </source>
</evidence>
<dbReference type="EMBL" id="JAVDVY010000001">
    <property type="protein sequence ID" value="MDR7133070.1"/>
    <property type="molecule type" value="Genomic_DNA"/>
</dbReference>
<gene>
    <name evidence="3" type="ORF">J2X06_000254</name>
</gene>
<organism evidence="3 4">
    <name type="scientific">Lysobacter niastensis</name>
    <dbReference type="NCBI Taxonomy" id="380629"/>
    <lineage>
        <taxon>Bacteria</taxon>
        <taxon>Pseudomonadati</taxon>
        <taxon>Pseudomonadota</taxon>
        <taxon>Gammaproteobacteria</taxon>
        <taxon>Lysobacterales</taxon>
        <taxon>Lysobacteraceae</taxon>
        <taxon>Lysobacter</taxon>
    </lineage>
</organism>
<feature type="signal peptide" evidence="1">
    <location>
        <begin position="1"/>
        <end position="23"/>
    </location>
</feature>
<keyword evidence="4" id="KW-1185">Reference proteome</keyword>
<dbReference type="SMART" id="SM00054">
    <property type="entry name" value="EFh"/>
    <property type="match status" value="2"/>
</dbReference>
<dbReference type="PROSITE" id="PS00018">
    <property type="entry name" value="EF_HAND_1"/>
    <property type="match status" value="2"/>
</dbReference>
<feature type="chain" id="PRO_5046745920" description="EF-hand domain-containing protein" evidence="1">
    <location>
        <begin position="24"/>
        <end position="142"/>
    </location>
</feature>
<dbReference type="SUPFAM" id="SSF47473">
    <property type="entry name" value="EF-hand"/>
    <property type="match status" value="1"/>
</dbReference>
<sequence>MIRTTARFTALLLSLSVAAPALCADSNLPDTASTRFDFLDVNRDGVLSKYEYDSDVAFETMDVDDDARLSAAELQEILGAIGQGSPTAADRIVVADLDGDGALDDAELRRALEMKFSWLDRNSDGNLDLEEMKAGFGVRTRP</sequence>
<evidence type="ECO:0000259" key="2">
    <source>
        <dbReference type="PROSITE" id="PS50222"/>
    </source>
</evidence>
<dbReference type="InterPro" id="IPR011992">
    <property type="entry name" value="EF-hand-dom_pair"/>
</dbReference>
<comment type="caution">
    <text evidence="3">The sequence shown here is derived from an EMBL/GenBank/DDBJ whole genome shotgun (WGS) entry which is preliminary data.</text>
</comment>
<dbReference type="Gene3D" id="1.10.238.10">
    <property type="entry name" value="EF-hand"/>
    <property type="match status" value="2"/>
</dbReference>
<protein>
    <recommendedName>
        <fullName evidence="2">EF-hand domain-containing protein</fullName>
    </recommendedName>
</protein>
<evidence type="ECO:0000313" key="4">
    <source>
        <dbReference type="Proteomes" id="UP001251524"/>
    </source>
</evidence>
<evidence type="ECO:0000256" key="1">
    <source>
        <dbReference type="SAM" id="SignalP"/>
    </source>
</evidence>
<dbReference type="PROSITE" id="PS50222">
    <property type="entry name" value="EF_HAND_2"/>
    <property type="match status" value="1"/>
</dbReference>
<accession>A0ABU1W677</accession>
<feature type="domain" description="EF-hand" evidence="2">
    <location>
        <begin position="57"/>
        <end position="84"/>
    </location>
</feature>
<name>A0ABU1W677_9GAMM</name>
<keyword evidence="1" id="KW-0732">Signal</keyword>
<dbReference type="RefSeq" id="WP_310057228.1">
    <property type="nucleotide sequence ID" value="NZ_JAVDVY010000001.1"/>
</dbReference>
<proteinExistence type="predicted"/>